<organism evidence="7 8">
    <name type="scientific">Morus notabilis</name>
    <dbReference type="NCBI Taxonomy" id="981085"/>
    <lineage>
        <taxon>Eukaryota</taxon>
        <taxon>Viridiplantae</taxon>
        <taxon>Streptophyta</taxon>
        <taxon>Embryophyta</taxon>
        <taxon>Tracheophyta</taxon>
        <taxon>Spermatophyta</taxon>
        <taxon>Magnoliopsida</taxon>
        <taxon>eudicotyledons</taxon>
        <taxon>Gunneridae</taxon>
        <taxon>Pentapetalae</taxon>
        <taxon>rosids</taxon>
        <taxon>fabids</taxon>
        <taxon>Rosales</taxon>
        <taxon>Moraceae</taxon>
        <taxon>Moreae</taxon>
        <taxon>Morus</taxon>
    </lineage>
</organism>
<dbReference type="PANTHER" id="PTHR45719:SF11">
    <property type="entry name" value="OS01G0121800 PROTEIN"/>
    <property type="match status" value="1"/>
</dbReference>
<dbReference type="eggNOG" id="KOG0799">
    <property type="taxonomic scope" value="Eukaryota"/>
</dbReference>
<dbReference type="InterPro" id="IPR003406">
    <property type="entry name" value="Glyco_trans_14"/>
</dbReference>
<evidence type="ECO:0000256" key="4">
    <source>
        <dbReference type="ARBA" id="ARBA00023136"/>
    </source>
</evidence>
<dbReference type="AlphaFoldDB" id="W9QJF7"/>
<evidence type="ECO:0000313" key="7">
    <source>
        <dbReference type="EMBL" id="EXB26152.1"/>
    </source>
</evidence>
<reference evidence="8" key="1">
    <citation type="submission" date="2013-01" db="EMBL/GenBank/DDBJ databases">
        <title>Draft Genome Sequence of a Mulberry Tree, Morus notabilis C.K. Schneid.</title>
        <authorList>
            <person name="He N."/>
            <person name="Zhao S."/>
        </authorList>
    </citation>
    <scope>NUCLEOTIDE SEQUENCE</scope>
</reference>
<dbReference type="OrthoDB" id="2019572at2759"/>
<dbReference type="GO" id="GO:0016020">
    <property type="term" value="C:membrane"/>
    <property type="evidence" value="ECO:0007669"/>
    <property type="project" value="UniProtKB-SubCell"/>
</dbReference>
<dbReference type="Pfam" id="PF02485">
    <property type="entry name" value="Branch"/>
    <property type="match status" value="1"/>
</dbReference>
<evidence type="ECO:0000256" key="3">
    <source>
        <dbReference type="ARBA" id="ARBA00022679"/>
    </source>
</evidence>
<gene>
    <name evidence="7" type="ORF">L484_010469</name>
</gene>
<keyword evidence="5" id="KW-0325">Glycoprotein</keyword>
<evidence type="ECO:0000256" key="2">
    <source>
        <dbReference type="ARBA" id="ARBA00022676"/>
    </source>
</evidence>
<dbReference type="STRING" id="981085.W9QJF7"/>
<evidence type="ECO:0000256" key="5">
    <source>
        <dbReference type="ARBA" id="ARBA00023180"/>
    </source>
</evidence>
<keyword evidence="3 7" id="KW-0808">Transferase</keyword>
<proteinExistence type="predicted"/>
<keyword evidence="6" id="KW-1133">Transmembrane helix</keyword>
<feature type="transmembrane region" description="Helical" evidence="6">
    <location>
        <begin position="12"/>
        <end position="31"/>
    </location>
</feature>
<keyword evidence="8" id="KW-1185">Reference proteome</keyword>
<dbReference type="GO" id="GO:0015020">
    <property type="term" value="F:glucuronosyltransferase activity"/>
    <property type="evidence" value="ECO:0007669"/>
    <property type="project" value="InterPro"/>
</dbReference>
<dbReference type="Proteomes" id="UP000030645">
    <property type="component" value="Unassembled WGS sequence"/>
</dbReference>
<sequence>MRKLHICSLTSGYFLWILALLALSLVLFGALSRSSLNRFSDKVDKIHRVPIKAPSKEKGYAYPPILAYWIYGTNGESQRILRLLKAIYHPRNQYLLQLDAASSEYERGELALSVRSEGVFRSFGNVDVVGKSYALNEMGSSVLAATLHAAALLLKISADWDWFITLTPSDYPLLTQDDLLHAFTFLPRNLNFIHYNRTRWEERQTANRIVVDPSLYHQKSAPIMYAVETRENPEAFDIFGGSPWGILARDFMEFCVRGWDNLPRKLLMYLSNVAYPLESYFHTVLCNSPEFENTTVNDDLRYMIWDSTIEEPQLLTVSHLDKMLASGAAFARPFRLNDPALATIDERVLSRGPNGLVPGEWCPIQAKNKSLENSEPNEPLCPSWGNIDSVKAGPRGIDLKMLLTKLVVKGRFRPCHCSET</sequence>
<keyword evidence="2" id="KW-0328">Glycosyltransferase</keyword>
<evidence type="ECO:0000256" key="1">
    <source>
        <dbReference type="ARBA" id="ARBA00004606"/>
    </source>
</evidence>
<dbReference type="EMBL" id="KE343370">
    <property type="protein sequence ID" value="EXB26152.1"/>
    <property type="molecule type" value="Genomic_DNA"/>
</dbReference>
<dbReference type="PANTHER" id="PTHR45719">
    <property type="entry name" value="GLYCOSYLTRANSFERASE"/>
    <property type="match status" value="1"/>
</dbReference>
<comment type="subcellular location">
    <subcellularLocation>
        <location evidence="1">Membrane</location>
        <topology evidence="1">Single-pass type II membrane protein</topology>
    </subcellularLocation>
</comment>
<name>W9QJF7_9ROSA</name>
<protein>
    <submittedName>
        <fullName evidence="7">Xylosyltransferase 1</fullName>
    </submittedName>
</protein>
<evidence type="ECO:0000256" key="6">
    <source>
        <dbReference type="SAM" id="Phobius"/>
    </source>
</evidence>
<evidence type="ECO:0000313" key="8">
    <source>
        <dbReference type="Proteomes" id="UP000030645"/>
    </source>
</evidence>
<dbReference type="InterPro" id="IPR044610">
    <property type="entry name" value="GLCAT14A/B/C"/>
</dbReference>
<keyword evidence="4 6" id="KW-0472">Membrane</keyword>
<dbReference type="KEGG" id="mnt:21393760"/>
<accession>W9QJF7</accession>
<keyword evidence="6" id="KW-0812">Transmembrane</keyword>